<accession>A0A090MNW1</accession>
<evidence type="ECO:0000313" key="2">
    <source>
        <dbReference type="Proteomes" id="UP000035762"/>
    </source>
</evidence>
<dbReference type="SUPFAM" id="SSF75005">
    <property type="entry name" value="Arabinanase/levansucrase/invertase"/>
    <property type="match status" value="1"/>
</dbReference>
<gene>
    <name evidence="1" type="ORF">BN961_02497</name>
</gene>
<keyword evidence="2" id="KW-1185">Reference proteome</keyword>
<name>A0A090MNW1_AFIFE</name>
<dbReference type="OrthoDB" id="7064503at2"/>
<proteinExistence type="predicted"/>
<organism evidence="1 2">
    <name type="scientific">Afipia felis</name>
    <name type="common">Cat scratch disease bacillus</name>
    <dbReference type="NCBI Taxonomy" id="1035"/>
    <lineage>
        <taxon>Bacteria</taxon>
        <taxon>Pseudomonadati</taxon>
        <taxon>Pseudomonadota</taxon>
        <taxon>Alphaproteobacteria</taxon>
        <taxon>Hyphomicrobiales</taxon>
        <taxon>Nitrobacteraceae</taxon>
        <taxon>Afipia</taxon>
    </lineage>
</organism>
<protein>
    <recommendedName>
        <fullName evidence="3">Beta-xylosidase</fullName>
    </recommendedName>
</protein>
<dbReference type="Proteomes" id="UP000035762">
    <property type="component" value="Unassembled WGS sequence"/>
</dbReference>
<dbReference type="Gene3D" id="2.115.10.20">
    <property type="entry name" value="Glycosyl hydrolase domain, family 43"/>
    <property type="match status" value="2"/>
</dbReference>
<dbReference type="RefSeq" id="WP_009340179.1">
    <property type="nucleotide sequence ID" value="NZ_CCAZ020000001.1"/>
</dbReference>
<reference evidence="1 2" key="1">
    <citation type="journal article" date="2014" name="Genome Announc.">
        <title>Genome Sequence of Afipia felis Strain 76713, Isolated in Hospital Water Using an Amoeba Co-Culture Procedure.</title>
        <authorList>
            <person name="Benamar S."/>
            <person name="La Scola B."/>
            <person name="Croce O."/>
        </authorList>
    </citation>
    <scope>NUCLEOTIDE SEQUENCE [LARGE SCALE GENOMIC DNA]</scope>
    <source>
        <strain evidence="1 2">76713</strain>
    </source>
</reference>
<sequence length="302" mass="33687">MRFEKVGVVFDASGRADWMNSHTYVPTALLLDDSTIRVYFASRDKDQVGRIGWFDVDANEPTKVIGFSDRPCLDIGDDGCFDDNGVTPLSVFKDHDGIRLYYAGWQLTPKARYMLFTGLAISKDGGNTFRRYQKSPVLDRSPSELVVRSGAHIMKHGGLYKIWYAAGSGFVNISGKQVPTYHLAYAESEDGITWPDKGILSIEPQAPDEYGFGRPGMLIRGDELNIFYSSRTFSKGYRIGYARSDDGRTWTRQDHLGLNTSAFGWDSEMTCFASIVETQAGTLMFYNGNDFGRTGIGLAVIF</sequence>
<dbReference type="PANTHER" id="PTHR35279">
    <property type="match status" value="1"/>
</dbReference>
<evidence type="ECO:0008006" key="3">
    <source>
        <dbReference type="Google" id="ProtNLM"/>
    </source>
</evidence>
<dbReference type="InterPro" id="IPR023296">
    <property type="entry name" value="Glyco_hydro_beta-prop_sf"/>
</dbReference>
<dbReference type="PANTHER" id="PTHR35279:SF1">
    <property type="entry name" value="ARABINANASE_LEVANSUCRASE_INVERTASE"/>
    <property type="match status" value="1"/>
</dbReference>
<dbReference type="STRING" id="1035.BN961_02497"/>
<dbReference type="AlphaFoldDB" id="A0A090MNW1"/>
<dbReference type="EMBL" id="CCAZ020000001">
    <property type="protein sequence ID" value="CEG09076.1"/>
    <property type="molecule type" value="Genomic_DNA"/>
</dbReference>
<evidence type="ECO:0000313" key="1">
    <source>
        <dbReference type="EMBL" id="CEG09076.1"/>
    </source>
</evidence>
<comment type="caution">
    <text evidence="1">The sequence shown here is derived from an EMBL/GenBank/DDBJ whole genome shotgun (WGS) entry which is preliminary data.</text>
</comment>